<comment type="caution">
    <text evidence="2">The sequence shown here is derived from an EMBL/GenBank/DDBJ whole genome shotgun (WGS) entry which is preliminary data.</text>
</comment>
<dbReference type="Proteomes" id="UP000247903">
    <property type="component" value="Unassembled WGS sequence"/>
</dbReference>
<keyword evidence="1" id="KW-0732">Signal</keyword>
<evidence type="ECO:0000313" key="3">
    <source>
        <dbReference type="Proteomes" id="UP000247903"/>
    </source>
</evidence>
<evidence type="ECO:0000256" key="1">
    <source>
        <dbReference type="SAM" id="SignalP"/>
    </source>
</evidence>
<dbReference type="InterPro" id="IPR008993">
    <property type="entry name" value="TIMP-like_OB-fold"/>
</dbReference>
<sequence length="159" mass="18220">MKKVLIILLFCFPSIALPCSCIGKSKLKIEIEKSNIIFSGKILSKRIFSIKIEYVPEEFSPKKVEYTVLLTKKYKGKILNDTLRIVTGIGNGDCGYNFLIDHTYIIYGVYSEKYFEGGEKVNQFIETDICSRTRLYEGLEEKKIIKYLKKHPSAGSSIR</sequence>
<dbReference type="RefSeq" id="WP_110306402.1">
    <property type="nucleotide sequence ID" value="NZ_QJHK01000006.1"/>
</dbReference>
<gene>
    <name evidence="2" type="ORF">DMB65_09440</name>
</gene>
<evidence type="ECO:0000313" key="2">
    <source>
        <dbReference type="EMBL" id="PXY41167.1"/>
    </source>
</evidence>
<dbReference type="EMBL" id="QJHK01000006">
    <property type="protein sequence ID" value="PXY41167.1"/>
    <property type="molecule type" value="Genomic_DNA"/>
</dbReference>
<organism evidence="2 3">
    <name type="scientific">Flavobacterium cheongpyeongense</name>
    <dbReference type="NCBI Taxonomy" id="2212651"/>
    <lineage>
        <taxon>Bacteria</taxon>
        <taxon>Pseudomonadati</taxon>
        <taxon>Bacteroidota</taxon>
        <taxon>Flavobacteriia</taxon>
        <taxon>Flavobacteriales</taxon>
        <taxon>Flavobacteriaceae</taxon>
        <taxon>Flavobacterium</taxon>
    </lineage>
</organism>
<dbReference type="AlphaFoldDB" id="A0A2V4BR90"/>
<reference evidence="2 3" key="1">
    <citation type="submission" date="2018-05" db="EMBL/GenBank/DDBJ databases">
        <title>Flavobacterium sp. strain IMCC34759, incomplete genome.</title>
        <authorList>
            <person name="Joung Y."/>
            <person name="Cho J."/>
        </authorList>
    </citation>
    <scope>NUCLEOTIDE SEQUENCE [LARGE SCALE GENOMIC DNA]</scope>
    <source>
        <strain evidence="2 3">IMCC34759</strain>
    </source>
</reference>
<proteinExistence type="predicted"/>
<dbReference type="OrthoDB" id="1260598at2"/>
<evidence type="ECO:0008006" key="4">
    <source>
        <dbReference type="Google" id="ProtNLM"/>
    </source>
</evidence>
<dbReference type="Gene3D" id="2.40.50.120">
    <property type="match status" value="1"/>
</dbReference>
<accession>A0A2V4BR90</accession>
<feature type="signal peptide" evidence="1">
    <location>
        <begin position="1"/>
        <end position="16"/>
    </location>
</feature>
<protein>
    <recommendedName>
        <fullName evidence="4">Tissue inhibitor of metalloproteinase</fullName>
    </recommendedName>
</protein>
<name>A0A2V4BR90_9FLAO</name>
<keyword evidence="3" id="KW-1185">Reference proteome</keyword>
<feature type="chain" id="PRO_5015993175" description="Tissue inhibitor of metalloproteinase" evidence="1">
    <location>
        <begin position="17"/>
        <end position="159"/>
    </location>
</feature>
<dbReference type="SUPFAM" id="SSF50242">
    <property type="entry name" value="TIMP-like"/>
    <property type="match status" value="1"/>
</dbReference>